<dbReference type="RefSeq" id="WP_123887061.1">
    <property type="nucleotide sequence ID" value="NZ_CP033928.1"/>
</dbReference>
<gene>
    <name evidence="1" type="ORF">EG340_17245</name>
</gene>
<accession>A0A3G6N5A4</accession>
<evidence type="ECO:0000313" key="2">
    <source>
        <dbReference type="Proteomes" id="UP000269076"/>
    </source>
</evidence>
<evidence type="ECO:0000313" key="1">
    <source>
        <dbReference type="EMBL" id="AZA62667.1"/>
    </source>
</evidence>
<reference evidence="1 2" key="1">
    <citation type="submission" date="2018-11" db="EMBL/GenBank/DDBJ databases">
        <title>Proposal to divide the Flavobacteriaceae and reorganize its genera based on Amino Acid Identity values calculated from whole genome sequences.</title>
        <authorList>
            <person name="Nicholson A.C."/>
            <person name="Gulvik C.A."/>
            <person name="Whitney A.M."/>
            <person name="Humrighouse B.W."/>
            <person name="Bell M."/>
            <person name="Holmes B."/>
            <person name="Steigerwalt A."/>
            <person name="Villarma A."/>
            <person name="Sheth M."/>
            <person name="Batra D."/>
            <person name="Pryor J."/>
            <person name="Bernardet J.-F."/>
            <person name="Hugo C."/>
            <person name="Kampfer P."/>
            <person name="Newman J."/>
            <person name="Mcquiston J.R."/>
        </authorList>
    </citation>
    <scope>NUCLEOTIDE SEQUENCE [LARGE SCALE GENOMIC DNA]</scope>
    <source>
        <strain evidence="1 2">G0211</strain>
    </source>
</reference>
<dbReference type="Proteomes" id="UP000269076">
    <property type="component" value="Chromosome"/>
</dbReference>
<proteinExistence type="predicted"/>
<dbReference type="EMBL" id="CP033928">
    <property type="protein sequence ID" value="AZA62667.1"/>
    <property type="molecule type" value="Genomic_DNA"/>
</dbReference>
<organism evidence="1 2">
    <name type="scientific">Chryseobacterium indoltheticum</name>
    <dbReference type="NCBI Taxonomy" id="254"/>
    <lineage>
        <taxon>Bacteria</taxon>
        <taxon>Pseudomonadati</taxon>
        <taxon>Bacteroidota</taxon>
        <taxon>Flavobacteriia</taxon>
        <taxon>Flavobacteriales</taxon>
        <taxon>Weeksellaceae</taxon>
        <taxon>Chryseobacterium group</taxon>
        <taxon>Chryseobacterium</taxon>
    </lineage>
</organism>
<dbReference type="AlphaFoldDB" id="A0A3G6N5A4"/>
<name>A0A3G6N5A4_9FLAO</name>
<protein>
    <submittedName>
        <fullName evidence="1">Uncharacterized protein</fullName>
    </submittedName>
</protein>
<sequence length="247" mass="29646">MKHNYLLILLFLFNFCFSQSRLTKELQLFKSENFDDVTSARKYLLGLHNKEVISALIEMSKDTSYVELKNTGDLIYPGTKRFYGHGWNVRYDIDWLSARAGWLLEEITFQNFGFLKKEISYNELVEITNDKLILKRNDEAERILTYRKIIADEAEKWWMKNENEWTDYYALSEALKSYNVYRWDLAIHYLRFGDYIFENLNIENYTKELKPKLIEISNSKNSESTSFQAKLLLNDDENYWYSNKKIK</sequence>